<dbReference type="PROSITE" id="PS51975">
    <property type="entry name" value="RNASE_H_2"/>
    <property type="match status" value="1"/>
</dbReference>
<dbReference type="GO" id="GO:0032299">
    <property type="term" value="C:ribonuclease H2 complex"/>
    <property type="evidence" value="ECO:0007669"/>
    <property type="project" value="TreeGrafter"/>
</dbReference>
<evidence type="ECO:0000256" key="1">
    <source>
        <dbReference type="ARBA" id="ARBA00000077"/>
    </source>
</evidence>
<dbReference type="GO" id="GO:0003723">
    <property type="term" value="F:RNA binding"/>
    <property type="evidence" value="ECO:0007669"/>
    <property type="project" value="UniProtKB-UniRule"/>
</dbReference>
<dbReference type="PANTHER" id="PTHR10954:SF7">
    <property type="entry name" value="RIBONUCLEASE H2 SUBUNIT A"/>
    <property type="match status" value="1"/>
</dbReference>
<sequence>MSQMEADLPMEESQNDQIDSQDIQDETPASHAFIPPSVDTKRVLSGDSYTHLSDIPEAIKADMSTECVLGVDEAGRGPVLGPMVYALFYLPRTHHHSLLASTHHFDDSKALTPAVRAALMRTLCTPATDLHSQTGWAIRALSAQDISSAQLRSTGASNLNEQAMAATIALIQNVLDRGVNVKEVYVDTIGPPASYQRKLEKVFPALGITVEKKADSLFPCVSAASVVAKVTRDVALEVLWRTYRGEGADGERGEEGKEEVVGWGSGYPSDARCSSWMKGNMDPVFGWGSEYSSPLRHSLYLPSIPSSPGMRPTTRDFLRSNFEGSSFVWTQFKTHPLLSVLGLPLLTLDLILLPVRAIAWRKSSTSSYAGDCDSHGKQDKNREGRKERRKGGSKSGGKKEMRGGRESRESLSKDKRRARQDGDGFSQSEQYHGSSYTSSGRHRRRWSGNRHAQHEGGSNGHEIRHSKDERFRAEGLQGTRHSTLRNGPTRIPHQSIYGDKRPSQPPRGTHSRSGPVREGDAKNLPAPKQCLTGAEIEQVPAAGPMKQPSKTLPTQDMQVPRLPASDEQSNSQRFSGRSQRSSLPLKPPPTSSRSRTADLGESSNKTPPISLPQQQLSPSSRLIGQKGESMPHPRGPSARPQKPSLPCSAGTVPLPSSTQGAASKSTSQRRSHNSARFPSRSQSLHPPSSAPRRHQQHQWPIDPIPESRYDSEDELSMVFPAMAAARRADIEGWKGDVVPGAPAPPSAVWGGRDDDYDPVESVGWWESYSQPNQGSVGS</sequence>
<dbReference type="FunFam" id="3.30.420.10:FF:000016">
    <property type="entry name" value="Ribonuclease"/>
    <property type="match status" value="1"/>
</dbReference>
<feature type="compositionally biased region" description="Low complexity" evidence="10">
    <location>
        <begin position="607"/>
        <end position="623"/>
    </location>
</feature>
<evidence type="ECO:0000256" key="2">
    <source>
        <dbReference type="ARBA" id="ARBA00001946"/>
    </source>
</evidence>
<evidence type="ECO:0000259" key="11">
    <source>
        <dbReference type="PROSITE" id="PS51975"/>
    </source>
</evidence>
<feature type="compositionally biased region" description="Basic and acidic residues" evidence="10">
    <location>
        <begin position="372"/>
        <end position="386"/>
    </location>
</feature>
<keyword evidence="4 8" id="KW-0540">Nuclease</keyword>
<dbReference type="CDD" id="cd07181">
    <property type="entry name" value="RNase_HII_eukaryota_like"/>
    <property type="match status" value="1"/>
</dbReference>
<feature type="compositionally biased region" description="Polar residues" evidence="10">
    <location>
        <begin position="654"/>
        <end position="666"/>
    </location>
</feature>
<evidence type="ECO:0000313" key="13">
    <source>
        <dbReference type="Proteomes" id="UP000269539"/>
    </source>
</evidence>
<dbReference type="InterPro" id="IPR012337">
    <property type="entry name" value="RNaseH-like_sf"/>
</dbReference>
<dbReference type="GO" id="GO:0043137">
    <property type="term" value="P:DNA replication, removal of RNA primer"/>
    <property type="evidence" value="ECO:0007669"/>
    <property type="project" value="TreeGrafter"/>
</dbReference>
<comment type="catalytic activity">
    <reaction evidence="1 8 9">
        <text>Endonucleolytic cleavage to 5'-phosphomonoester.</text>
        <dbReference type="EC" id="3.1.26.4"/>
    </reaction>
</comment>
<feature type="compositionally biased region" description="Polar residues" evidence="10">
    <location>
        <begin position="425"/>
        <end position="439"/>
    </location>
</feature>
<protein>
    <recommendedName>
        <fullName evidence="9">Ribonuclease</fullName>
        <ecNumber evidence="9">3.1.26.4</ecNumber>
    </recommendedName>
</protein>
<keyword evidence="7 8" id="KW-0378">Hydrolase</keyword>
<dbReference type="EMBL" id="QWIO01000737">
    <property type="protein sequence ID" value="RMY86535.1"/>
    <property type="molecule type" value="Genomic_DNA"/>
</dbReference>
<evidence type="ECO:0000256" key="7">
    <source>
        <dbReference type="ARBA" id="ARBA00022801"/>
    </source>
</evidence>
<dbReference type="AlphaFoldDB" id="A0A3M7FCH0"/>
<evidence type="ECO:0000256" key="10">
    <source>
        <dbReference type="SAM" id="MobiDB-lite"/>
    </source>
</evidence>
<organism evidence="12 13">
    <name type="scientific">Hortaea werneckii</name>
    <name type="common">Black yeast</name>
    <name type="synonym">Cladosporium werneckii</name>
    <dbReference type="NCBI Taxonomy" id="91943"/>
    <lineage>
        <taxon>Eukaryota</taxon>
        <taxon>Fungi</taxon>
        <taxon>Dikarya</taxon>
        <taxon>Ascomycota</taxon>
        <taxon>Pezizomycotina</taxon>
        <taxon>Dothideomycetes</taxon>
        <taxon>Dothideomycetidae</taxon>
        <taxon>Mycosphaerellales</taxon>
        <taxon>Teratosphaeriaceae</taxon>
        <taxon>Hortaea</taxon>
    </lineage>
</organism>
<feature type="binding site" evidence="8">
    <location>
        <position position="73"/>
    </location>
    <ligand>
        <name>a divalent metal cation</name>
        <dbReference type="ChEBI" id="CHEBI:60240"/>
    </ligand>
</feature>
<dbReference type="InterPro" id="IPR004649">
    <property type="entry name" value="RNase_H2_suA"/>
</dbReference>
<dbReference type="Proteomes" id="UP000269539">
    <property type="component" value="Unassembled WGS sequence"/>
</dbReference>
<feature type="binding site" evidence="8">
    <location>
        <position position="187"/>
    </location>
    <ligand>
        <name>a divalent metal cation</name>
        <dbReference type="ChEBI" id="CHEBI:60240"/>
    </ligand>
</feature>
<comment type="cofactor">
    <cofactor evidence="2">
        <name>Mg(2+)</name>
        <dbReference type="ChEBI" id="CHEBI:18420"/>
    </cofactor>
</comment>
<name>A0A3M7FCH0_HORWE</name>
<evidence type="ECO:0000256" key="3">
    <source>
        <dbReference type="ARBA" id="ARBA00007058"/>
    </source>
</evidence>
<comment type="caution">
    <text evidence="12">The sequence shown here is derived from an EMBL/GenBank/DDBJ whole genome shotgun (WGS) entry which is preliminary data.</text>
</comment>
<dbReference type="PANTHER" id="PTHR10954">
    <property type="entry name" value="RIBONUCLEASE H2 SUBUNIT A"/>
    <property type="match status" value="1"/>
</dbReference>
<reference evidence="12 13" key="1">
    <citation type="journal article" date="2018" name="BMC Genomics">
        <title>Genomic evidence for intraspecific hybridization in a clonal and extremely halotolerant yeast.</title>
        <authorList>
            <person name="Gostincar C."/>
            <person name="Stajich J.E."/>
            <person name="Zupancic J."/>
            <person name="Zalar P."/>
            <person name="Gunde-Cimerman N."/>
        </authorList>
    </citation>
    <scope>NUCLEOTIDE SEQUENCE [LARGE SCALE GENOMIC DNA]</scope>
    <source>
        <strain evidence="12 13">EXF-10513</strain>
    </source>
</reference>
<dbReference type="SUPFAM" id="SSF53098">
    <property type="entry name" value="Ribonuclease H-like"/>
    <property type="match status" value="1"/>
</dbReference>
<dbReference type="GO" id="GO:0006298">
    <property type="term" value="P:mismatch repair"/>
    <property type="evidence" value="ECO:0007669"/>
    <property type="project" value="TreeGrafter"/>
</dbReference>
<evidence type="ECO:0000256" key="8">
    <source>
        <dbReference type="PROSITE-ProRule" id="PRU01319"/>
    </source>
</evidence>
<evidence type="ECO:0000256" key="6">
    <source>
        <dbReference type="ARBA" id="ARBA00022759"/>
    </source>
</evidence>
<dbReference type="InterPro" id="IPR023160">
    <property type="entry name" value="RNase_HII_hlx-loop-hlx_cap_dom"/>
</dbReference>
<evidence type="ECO:0000313" key="12">
    <source>
        <dbReference type="EMBL" id="RMY86535.1"/>
    </source>
</evidence>
<dbReference type="GO" id="GO:0046872">
    <property type="term" value="F:metal ion binding"/>
    <property type="evidence" value="ECO:0007669"/>
    <property type="project" value="UniProtKB-KW"/>
</dbReference>
<gene>
    <name evidence="12" type="ORF">D0864_07050</name>
</gene>
<dbReference type="InterPro" id="IPR036397">
    <property type="entry name" value="RNaseH_sf"/>
</dbReference>
<accession>A0A3M7FCH0</accession>
<comment type="similarity">
    <text evidence="3">Belongs to the RNase HII family. Eukaryotic subfamily.</text>
</comment>
<keyword evidence="5 8" id="KW-0479">Metal-binding</keyword>
<feature type="compositionally biased region" description="Polar residues" evidence="10">
    <location>
        <begin position="548"/>
        <end position="557"/>
    </location>
</feature>
<feature type="domain" description="RNase H type-2" evidence="11">
    <location>
        <begin position="66"/>
        <end position="305"/>
    </location>
</feature>
<feature type="binding site" evidence="8">
    <location>
        <position position="72"/>
    </location>
    <ligand>
        <name>a divalent metal cation</name>
        <dbReference type="ChEBI" id="CHEBI:60240"/>
    </ligand>
</feature>
<dbReference type="GO" id="GO:0004523">
    <property type="term" value="F:RNA-DNA hybrid ribonuclease activity"/>
    <property type="evidence" value="ECO:0007669"/>
    <property type="project" value="UniProtKB-UniRule"/>
</dbReference>
<comment type="cofactor">
    <cofactor evidence="8">
        <name>Mn(2+)</name>
        <dbReference type="ChEBI" id="CHEBI:29035"/>
    </cofactor>
    <cofactor evidence="8">
        <name>Mg(2+)</name>
        <dbReference type="ChEBI" id="CHEBI:18420"/>
    </cofactor>
    <text evidence="8">Manganese or magnesium. Binds 1 divalent metal ion per monomer in the absence of substrate. May bind a second metal ion after substrate binding.</text>
</comment>
<dbReference type="NCBIfam" id="TIGR00729">
    <property type="entry name" value="ribonuclease HII"/>
    <property type="match status" value="1"/>
</dbReference>
<dbReference type="Gene3D" id="1.10.10.460">
    <property type="entry name" value="Ribonuclease hii. Domain 2"/>
    <property type="match status" value="1"/>
</dbReference>
<dbReference type="InterPro" id="IPR024567">
    <property type="entry name" value="RNase_HII/HIII_dom"/>
</dbReference>
<evidence type="ECO:0000256" key="4">
    <source>
        <dbReference type="ARBA" id="ARBA00022722"/>
    </source>
</evidence>
<dbReference type="EC" id="3.1.26.4" evidence="9"/>
<feature type="region of interest" description="Disordered" evidence="10">
    <location>
        <begin position="366"/>
        <end position="708"/>
    </location>
</feature>
<evidence type="ECO:0000256" key="5">
    <source>
        <dbReference type="ARBA" id="ARBA00022723"/>
    </source>
</evidence>
<dbReference type="Pfam" id="PF01351">
    <property type="entry name" value="RNase_HII"/>
    <property type="match status" value="1"/>
</dbReference>
<evidence type="ECO:0000256" key="9">
    <source>
        <dbReference type="RuleBase" id="RU003515"/>
    </source>
</evidence>
<keyword evidence="6 8" id="KW-0255">Endonuclease</keyword>
<dbReference type="Gene3D" id="3.30.420.10">
    <property type="entry name" value="Ribonuclease H-like superfamily/Ribonuclease H"/>
    <property type="match status" value="1"/>
</dbReference>
<proteinExistence type="inferred from homology"/>
<feature type="compositionally biased region" description="Basic and acidic residues" evidence="10">
    <location>
        <begin position="461"/>
        <end position="473"/>
    </location>
</feature>
<feature type="region of interest" description="Disordered" evidence="10">
    <location>
        <begin position="1"/>
        <end position="37"/>
    </location>
</feature>
<comment type="function">
    <text evidence="9">Endonuclease that specifically degrades the RNA of RNA-DNA hybrids.</text>
</comment>
<feature type="compositionally biased region" description="Basic and acidic residues" evidence="10">
    <location>
        <begin position="397"/>
        <end position="413"/>
    </location>
</feature>
<feature type="compositionally biased region" description="Polar residues" evidence="10">
    <location>
        <begin position="674"/>
        <end position="686"/>
    </location>
</feature>
<dbReference type="InterPro" id="IPR001352">
    <property type="entry name" value="RNase_HII/HIII"/>
</dbReference>
<feature type="region of interest" description="Disordered" evidence="10">
    <location>
        <begin position="734"/>
        <end position="755"/>
    </location>
</feature>
<feature type="compositionally biased region" description="Low complexity" evidence="10">
    <location>
        <begin position="568"/>
        <end position="584"/>
    </location>
</feature>